<name>A0A4P7LE11_9BURK</name>
<organism evidence="2 3">
    <name type="scientific">Cupriavidus oxalaticus</name>
    <dbReference type="NCBI Taxonomy" id="96344"/>
    <lineage>
        <taxon>Bacteria</taxon>
        <taxon>Pseudomonadati</taxon>
        <taxon>Pseudomonadota</taxon>
        <taxon>Betaproteobacteria</taxon>
        <taxon>Burkholderiales</taxon>
        <taxon>Burkholderiaceae</taxon>
        <taxon>Cupriavidus</taxon>
    </lineage>
</organism>
<dbReference type="EMBL" id="CP038635">
    <property type="protein sequence ID" value="QBY53788.1"/>
    <property type="molecule type" value="Genomic_DNA"/>
</dbReference>
<evidence type="ECO:0000313" key="2">
    <source>
        <dbReference type="EMBL" id="QBY53788.1"/>
    </source>
</evidence>
<sequence>MRTVLRNASTHRHSLPKAAAEQQARRSDHPIARAFFMAGRLAAAGRNHCIRAGTTAPPA</sequence>
<protein>
    <submittedName>
        <fullName evidence="2">Uncharacterized protein</fullName>
    </submittedName>
</protein>
<accession>A0A4P7LE11</accession>
<evidence type="ECO:0000256" key="1">
    <source>
        <dbReference type="SAM" id="MobiDB-lite"/>
    </source>
</evidence>
<feature type="region of interest" description="Disordered" evidence="1">
    <location>
        <begin position="1"/>
        <end position="27"/>
    </location>
</feature>
<proteinExistence type="predicted"/>
<dbReference type="Proteomes" id="UP000295294">
    <property type="component" value="Chromosome 2"/>
</dbReference>
<evidence type="ECO:0000313" key="3">
    <source>
        <dbReference type="Proteomes" id="UP000295294"/>
    </source>
</evidence>
<dbReference type="OrthoDB" id="9903550at2"/>
<dbReference type="AlphaFoldDB" id="A0A4P7LE11"/>
<gene>
    <name evidence="2" type="ORF">E0W60_22355</name>
</gene>
<reference evidence="2 3" key="1">
    <citation type="submission" date="2019-03" db="EMBL/GenBank/DDBJ databases">
        <title>Efficiently degradation of phenoxyalkanoic acid herbicides by Cupriavidus oxalaticus strain X32.</title>
        <authorList>
            <person name="Sheng X."/>
        </authorList>
    </citation>
    <scope>NUCLEOTIDE SEQUENCE [LARGE SCALE GENOMIC DNA]</scope>
    <source>
        <strain evidence="2 3">X32</strain>
    </source>
</reference>
<dbReference type="KEGG" id="cox:E0W60_22355"/>